<accession>A0A0F5JXC4</accession>
<dbReference type="PATRIC" id="fig|28092.6.peg.4227"/>
<reference evidence="2 3" key="1">
    <citation type="submission" date="2015-03" db="EMBL/GenBank/DDBJ databases">
        <title>Draft Genome Sequence of Burkholderia andropogonis type strain ICMP2807, isolated from Sorghum bicolor.</title>
        <authorList>
            <person name="Lopes-Santos L."/>
            <person name="Castro D.B."/>
            <person name="Ottoboni L.M."/>
            <person name="Park D."/>
            <person name="Weirc B.S."/>
            <person name="Destefano S.A."/>
        </authorList>
    </citation>
    <scope>NUCLEOTIDE SEQUENCE [LARGE SCALE GENOMIC DNA]</scope>
    <source>
        <strain evidence="2 3">ICMP2807</strain>
    </source>
</reference>
<keyword evidence="1" id="KW-1133">Transmembrane helix</keyword>
<sequence>MLLAMMLFQVPESVFQGPTFRFGMVLAVAVSIVSLRRRARRAFHLAHRRGDVRMHALSSAMSVAISSASAATAEPLDARRQLCASVAAASPHRALVVLYLQFRRIPFVIESRDCAFPAASAHHA</sequence>
<evidence type="ECO:0000313" key="3">
    <source>
        <dbReference type="Proteomes" id="UP000033618"/>
    </source>
</evidence>
<evidence type="ECO:0000256" key="1">
    <source>
        <dbReference type="SAM" id="Phobius"/>
    </source>
</evidence>
<organism evidence="2 3">
    <name type="scientific">Robbsia andropogonis</name>
    <dbReference type="NCBI Taxonomy" id="28092"/>
    <lineage>
        <taxon>Bacteria</taxon>
        <taxon>Pseudomonadati</taxon>
        <taxon>Pseudomonadota</taxon>
        <taxon>Betaproteobacteria</taxon>
        <taxon>Burkholderiales</taxon>
        <taxon>Burkholderiaceae</taxon>
        <taxon>Robbsia</taxon>
    </lineage>
</organism>
<dbReference type="EMBL" id="LAQU01000021">
    <property type="protein sequence ID" value="KKB62345.1"/>
    <property type="molecule type" value="Genomic_DNA"/>
</dbReference>
<keyword evidence="3" id="KW-1185">Reference proteome</keyword>
<dbReference type="AlphaFoldDB" id="A0A0F5JXC4"/>
<comment type="caution">
    <text evidence="2">The sequence shown here is derived from an EMBL/GenBank/DDBJ whole genome shotgun (WGS) entry which is preliminary data.</text>
</comment>
<name>A0A0F5JXC4_9BURK</name>
<feature type="transmembrane region" description="Helical" evidence="1">
    <location>
        <begin position="20"/>
        <end position="39"/>
    </location>
</feature>
<keyword evidence="1" id="KW-0472">Membrane</keyword>
<evidence type="ECO:0000313" key="2">
    <source>
        <dbReference type="EMBL" id="KKB62345.1"/>
    </source>
</evidence>
<dbReference type="Proteomes" id="UP000033618">
    <property type="component" value="Unassembled WGS sequence"/>
</dbReference>
<gene>
    <name evidence="2" type="ORF">WM40_17980</name>
</gene>
<proteinExistence type="predicted"/>
<protein>
    <submittedName>
        <fullName evidence="2">Uncharacterized protein</fullName>
    </submittedName>
</protein>
<keyword evidence="1" id="KW-0812">Transmembrane</keyword>